<organism evidence="1 2">
    <name type="scientific">Pseudomonas vanderleydeniana</name>
    <dbReference type="NCBI Taxonomy" id="2745495"/>
    <lineage>
        <taxon>Bacteria</taxon>
        <taxon>Pseudomonadati</taxon>
        <taxon>Pseudomonadota</taxon>
        <taxon>Gammaproteobacteria</taxon>
        <taxon>Pseudomonadales</taxon>
        <taxon>Pseudomonadaceae</taxon>
        <taxon>Pseudomonas</taxon>
    </lineage>
</organism>
<reference evidence="1 2" key="1">
    <citation type="journal article" date="2020" name="Microorganisms">
        <title>Reliable Identification of Environmental Pseudomonas Isolates Using the rpoD Gene.</title>
        <authorList>
            <consortium name="The Broad Institute Genome Sequencing Platform"/>
            <person name="Girard L."/>
            <person name="Lood C."/>
            <person name="Rokni-Zadeh H."/>
            <person name="van Noort V."/>
            <person name="Lavigne R."/>
            <person name="De Mot R."/>
        </authorList>
    </citation>
    <scope>NUCLEOTIDE SEQUENCE [LARGE SCALE GENOMIC DNA]</scope>
    <source>
        <strain evidence="1 2">RW8P3</strain>
    </source>
</reference>
<dbReference type="InterPro" id="IPR027056">
    <property type="entry name" value="Gluconate_2DH_su3"/>
</dbReference>
<reference evidence="1 2" key="2">
    <citation type="journal article" date="2021" name="Microorganisms">
        <title>The Ever-Expanding Pseudomonas Genus: Description of 43 New Species and Partition of the Pseudomonas putida Group.</title>
        <authorList>
            <person name="Girard L."/>
            <person name="Lood C."/>
            <person name="Hofte M."/>
            <person name="Vandamme P."/>
            <person name="Rokni-Zadeh H."/>
            <person name="van Noort V."/>
            <person name="Lavigne R."/>
            <person name="De Mot R."/>
        </authorList>
    </citation>
    <scope>NUCLEOTIDE SEQUENCE [LARGE SCALE GENOMIC DNA]</scope>
    <source>
        <strain evidence="1 2">RW8P3</strain>
    </source>
</reference>
<protein>
    <submittedName>
        <fullName evidence="1">Gluconate 2-dehydrogenase subunit 3 family protein</fullName>
    </submittedName>
</protein>
<dbReference type="EMBL" id="CP077093">
    <property type="protein sequence ID" value="QXI30894.1"/>
    <property type="molecule type" value="Genomic_DNA"/>
</dbReference>
<accession>A0A9E6PQ77</accession>
<sequence>MRRRDALRSLGALAATIGLSKVTAGELKSVPPQTGLNPEMLPTPVFAGGRSEVFKGQARATLTAVFDRLIPHDETGPSASEAGCVDFIDAQMAGPYGQSKDVYLDQPLQADERQLMGLAIDLRTRREYYLAGLAFLEHYAQQKHQRSFADLDGVTIDAVLTEMETGRLDWDGEGSGVRLFEALLQSVREGYFSDPLYGGNRDMVGWKLVGFPGARYDYRQYIERRGQDLGLEPISLIPVS</sequence>
<dbReference type="RefSeq" id="WP_186680147.1">
    <property type="nucleotide sequence ID" value="NZ_CP077093.1"/>
</dbReference>
<dbReference type="AlphaFoldDB" id="A0A9E6PQ77"/>
<dbReference type="KEGG" id="pvw:HU752_013520"/>
<evidence type="ECO:0000313" key="2">
    <source>
        <dbReference type="Proteomes" id="UP000634530"/>
    </source>
</evidence>
<dbReference type="Pfam" id="PF13618">
    <property type="entry name" value="Gluconate_2-dh3"/>
    <property type="match status" value="1"/>
</dbReference>
<gene>
    <name evidence="1" type="ORF">HU752_013520</name>
</gene>
<keyword evidence="2" id="KW-1185">Reference proteome</keyword>
<dbReference type="Proteomes" id="UP000634530">
    <property type="component" value="Chromosome"/>
</dbReference>
<name>A0A9E6PQ77_9PSED</name>
<proteinExistence type="predicted"/>
<evidence type="ECO:0000313" key="1">
    <source>
        <dbReference type="EMBL" id="QXI30894.1"/>
    </source>
</evidence>